<sequence>MMEDCTRKDAVFFIIRFKTSAYAGVFSFLEPRGVVGMKMPDKDLGLLAWLLAWADTHWPALYGFILSVTISWLRVTYSGGGFRQRLLESLLCGAISLSVMSGMELFGIAATASGFVGGSIGFLGVEKIREFAGRVLDRRFGNGPS</sequence>
<dbReference type="Pfam" id="PF05106">
    <property type="entry name" value="Phage_holin_3_1"/>
    <property type="match status" value="1"/>
</dbReference>
<dbReference type="RefSeq" id="WP_005346911.1">
    <property type="nucleotide sequence ID" value="NZ_JH823256.1"/>
</dbReference>
<protein>
    <submittedName>
        <fullName evidence="2">Lambda family phage holin</fullName>
    </submittedName>
</protein>
<name>K1IDS2_AERVE</name>
<dbReference type="EMBL" id="AGWU01000024">
    <property type="protein sequence ID" value="EKB17185.1"/>
    <property type="molecule type" value="Genomic_DNA"/>
</dbReference>
<keyword evidence="1" id="KW-0812">Transmembrane</keyword>
<keyword evidence="1" id="KW-1133">Transmembrane helix</keyword>
<accession>K1IDS2</accession>
<reference evidence="2 3" key="1">
    <citation type="submission" date="2012-06" db="EMBL/GenBank/DDBJ databases">
        <title>The Genome Sequence of Aeromonas veronii AMC34.</title>
        <authorList>
            <consortium name="The Broad Institute Genome Sequencing Platform"/>
            <person name="Earl A."/>
            <person name="Ward D."/>
            <person name="Feldgarden M."/>
            <person name="Gevers D."/>
            <person name="Graf J."/>
            <person name="Tomasi A."/>
            <person name="Horneman A."/>
            <person name="Walker B."/>
            <person name="Young S.K."/>
            <person name="Zeng Q."/>
            <person name="Gargeya S."/>
            <person name="Fitzgerald M."/>
            <person name="Haas B."/>
            <person name="Abouelleil A."/>
            <person name="Alvarado L."/>
            <person name="Arachchi H.M."/>
            <person name="Berlin A.M."/>
            <person name="Chapman S.B."/>
            <person name="Goldberg J."/>
            <person name="Griggs A."/>
            <person name="Gujja S."/>
            <person name="Hansen M."/>
            <person name="Howarth C."/>
            <person name="Imamovic A."/>
            <person name="Larimer J."/>
            <person name="McCowan C."/>
            <person name="Montmayeur A."/>
            <person name="Murphy C."/>
            <person name="Neiman D."/>
            <person name="Pearson M."/>
            <person name="Priest M."/>
            <person name="Roberts A."/>
            <person name="Saif S."/>
            <person name="Shea T."/>
            <person name="Sisk P."/>
            <person name="Sykes S."/>
            <person name="Wortman J."/>
            <person name="Nusbaum C."/>
            <person name="Birren B."/>
        </authorList>
    </citation>
    <scope>NUCLEOTIDE SEQUENCE [LARGE SCALE GENOMIC DNA]</scope>
    <source>
        <strain evidence="2 3">AMC34</strain>
    </source>
</reference>
<evidence type="ECO:0000256" key="1">
    <source>
        <dbReference type="SAM" id="Phobius"/>
    </source>
</evidence>
<dbReference type="HOGENOM" id="CLU_118968_5_0_6"/>
<gene>
    <name evidence="2" type="ORF">HMPREF1168_03412</name>
</gene>
<feature type="transmembrane region" description="Helical" evidence="1">
    <location>
        <begin position="49"/>
        <end position="73"/>
    </location>
</feature>
<evidence type="ECO:0000313" key="3">
    <source>
        <dbReference type="Proteomes" id="UP000006087"/>
    </source>
</evidence>
<proteinExistence type="predicted"/>
<dbReference type="InterPro" id="IPR006481">
    <property type="entry name" value="Phage_lambda_GpS_holin"/>
</dbReference>
<dbReference type="PATRIC" id="fig|1073383.3.peg.3419"/>
<dbReference type="Proteomes" id="UP000006087">
    <property type="component" value="Unassembled WGS sequence"/>
</dbReference>
<feature type="transmembrane region" description="Helical" evidence="1">
    <location>
        <begin position="85"/>
        <end position="102"/>
    </location>
</feature>
<comment type="caution">
    <text evidence="2">The sequence shown here is derived from an EMBL/GenBank/DDBJ whole genome shotgun (WGS) entry which is preliminary data.</text>
</comment>
<feature type="transmembrane region" description="Helical" evidence="1">
    <location>
        <begin position="12"/>
        <end position="29"/>
    </location>
</feature>
<keyword evidence="1" id="KW-0472">Membrane</keyword>
<dbReference type="NCBIfam" id="TIGR01594">
    <property type="entry name" value="holin_lambda"/>
    <property type="match status" value="1"/>
</dbReference>
<evidence type="ECO:0000313" key="2">
    <source>
        <dbReference type="EMBL" id="EKB17185.1"/>
    </source>
</evidence>
<organism evidence="2 3">
    <name type="scientific">Aeromonas veronii AMC34</name>
    <dbReference type="NCBI Taxonomy" id="1073383"/>
    <lineage>
        <taxon>Bacteria</taxon>
        <taxon>Pseudomonadati</taxon>
        <taxon>Pseudomonadota</taxon>
        <taxon>Gammaproteobacteria</taxon>
        <taxon>Aeromonadales</taxon>
        <taxon>Aeromonadaceae</taxon>
        <taxon>Aeromonas</taxon>
    </lineage>
</organism>
<dbReference type="AlphaFoldDB" id="K1IDS2"/>